<keyword evidence="6" id="KW-0798">TonB box</keyword>
<evidence type="ECO:0000256" key="7">
    <source>
        <dbReference type="ARBA" id="ARBA00023136"/>
    </source>
</evidence>
<evidence type="ECO:0000256" key="8">
    <source>
        <dbReference type="ARBA" id="ARBA00023237"/>
    </source>
</evidence>
<comment type="caution">
    <text evidence="12">The sequence shown here is derived from an EMBL/GenBank/DDBJ whole genome shotgun (WGS) entry which is preliminary data.</text>
</comment>
<comment type="subcellular location">
    <subcellularLocation>
        <location evidence="1 9">Cell outer membrane</location>
        <topology evidence="1 9">Multi-pass membrane protein</topology>
    </subcellularLocation>
</comment>
<dbReference type="SUPFAM" id="SSF56935">
    <property type="entry name" value="Porins"/>
    <property type="match status" value="1"/>
</dbReference>
<proteinExistence type="inferred from homology"/>
<dbReference type="OrthoDB" id="1453181at2"/>
<dbReference type="PANTHER" id="PTHR30069:SF29">
    <property type="entry name" value="HEMOGLOBIN AND HEMOGLOBIN-HAPTOGLOBIN-BINDING PROTEIN 1-RELATED"/>
    <property type="match status" value="1"/>
</dbReference>
<dbReference type="PROSITE" id="PS52016">
    <property type="entry name" value="TONB_DEPENDENT_REC_3"/>
    <property type="match status" value="1"/>
</dbReference>
<organism evidence="12 13">
    <name type="scientific">Polaribacter butkevichii</name>
    <dbReference type="NCBI Taxonomy" id="218490"/>
    <lineage>
        <taxon>Bacteria</taxon>
        <taxon>Pseudomonadati</taxon>
        <taxon>Bacteroidota</taxon>
        <taxon>Flavobacteriia</taxon>
        <taxon>Flavobacteriales</taxon>
        <taxon>Flavobacteriaceae</taxon>
    </lineage>
</organism>
<dbReference type="InterPro" id="IPR036942">
    <property type="entry name" value="Beta-barrel_TonB_sf"/>
</dbReference>
<dbReference type="GO" id="GO:0009279">
    <property type="term" value="C:cell outer membrane"/>
    <property type="evidence" value="ECO:0007669"/>
    <property type="project" value="UniProtKB-SubCell"/>
</dbReference>
<feature type="chain" id="PRO_5015149766" evidence="10">
    <location>
        <begin position="22"/>
        <end position="847"/>
    </location>
</feature>
<evidence type="ECO:0000256" key="1">
    <source>
        <dbReference type="ARBA" id="ARBA00004571"/>
    </source>
</evidence>
<evidence type="ECO:0000313" key="12">
    <source>
        <dbReference type="EMBL" id="PQJ68623.1"/>
    </source>
</evidence>
<dbReference type="AlphaFoldDB" id="A0A2P6C6S5"/>
<dbReference type="PROSITE" id="PS01156">
    <property type="entry name" value="TONB_DEPENDENT_REC_2"/>
    <property type="match status" value="1"/>
</dbReference>
<evidence type="ECO:0000256" key="3">
    <source>
        <dbReference type="ARBA" id="ARBA00022452"/>
    </source>
</evidence>
<keyword evidence="13" id="KW-1185">Reference proteome</keyword>
<comment type="similarity">
    <text evidence="9">Belongs to the TonB-dependent receptor family.</text>
</comment>
<dbReference type="GO" id="GO:0044718">
    <property type="term" value="P:siderophore transmembrane transport"/>
    <property type="evidence" value="ECO:0007669"/>
    <property type="project" value="TreeGrafter"/>
</dbReference>
<keyword evidence="7 9" id="KW-0472">Membrane</keyword>
<evidence type="ECO:0000313" key="13">
    <source>
        <dbReference type="Proteomes" id="UP000247345"/>
    </source>
</evidence>
<feature type="domain" description="TonB-dependent receptor plug" evidence="11">
    <location>
        <begin position="117"/>
        <end position="224"/>
    </location>
</feature>
<keyword evidence="3 9" id="KW-1134">Transmembrane beta strand</keyword>
<keyword evidence="8 9" id="KW-0998">Cell outer membrane</keyword>
<dbReference type="InterPro" id="IPR012910">
    <property type="entry name" value="Plug_dom"/>
</dbReference>
<name>A0A2P6C6S5_9FLAO</name>
<dbReference type="Pfam" id="PF13715">
    <property type="entry name" value="CarbopepD_reg_2"/>
    <property type="match status" value="1"/>
</dbReference>
<dbReference type="PANTHER" id="PTHR30069">
    <property type="entry name" value="TONB-DEPENDENT OUTER MEMBRANE RECEPTOR"/>
    <property type="match status" value="1"/>
</dbReference>
<keyword evidence="2 9" id="KW-0813">Transport</keyword>
<dbReference type="InterPro" id="IPR008969">
    <property type="entry name" value="CarboxyPept-like_regulatory"/>
</dbReference>
<gene>
    <name evidence="12" type="ORF">BTO14_11195</name>
</gene>
<keyword evidence="4 9" id="KW-0812">Transmembrane</keyword>
<keyword evidence="12" id="KW-0675">Receptor</keyword>
<dbReference type="SUPFAM" id="SSF49464">
    <property type="entry name" value="Carboxypeptidase regulatory domain-like"/>
    <property type="match status" value="1"/>
</dbReference>
<dbReference type="RefSeq" id="WP_105049560.1">
    <property type="nucleotide sequence ID" value="NZ_CP150661.1"/>
</dbReference>
<dbReference type="Gene3D" id="2.60.40.1120">
    <property type="entry name" value="Carboxypeptidase-like, regulatory domain"/>
    <property type="match status" value="1"/>
</dbReference>
<keyword evidence="5 10" id="KW-0732">Signal</keyword>
<evidence type="ECO:0000256" key="6">
    <source>
        <dbReference type="ARBA" id="ARBA00023077"/>
    </source>
</evidence>
<evidence type="ECO:0000256" key="4">
    <source>
        <dbReference type="ARBA" id="ARBA00022692"/>
    </source>
</evidence>
<accession>A0A2P6C6S5</accession>
<dbReference type="InterPro" id="IPR039426">
    <property type="entry name" value="TonB-dep_rcpt-like"/>
</dbReference>
<evidence type="ECO:0000256" key="10">
    <source>
        <dbReference type="SAM" id="SignalP"/>
    </source>
</evidence>
<dbReference type="GO" id="GO:0015344">
    <property type="term" value="F:siderophore uptake transmembrane transporter activity"/>
    <property type="evidence" value="ECO:0007669"/>
    <property type="project" value="TreeGrafter"/>
</dbReference>
<reference evidence="12 13" key="1">
    <citation type="submission" date="2016-12" db="EMBL/GenBank/DDBJ databases">
        <title>Trade-off between light-utilization and light-protection in marine flavobacteria.</title>
        <authorList>
            <person name="Kumagai Y."/>
            <person name="Yoshizawa S."/>
            <person name="Kogure K."/>
            <person name="Iwasaki W."/>
        </authorList>
    </citation>
    <scope>NUCLEOTIDE SEQUENCE [LARGE SCALE GENOMIC DNA]</scope>
    <source>
        <strain evidence="12 13">KCTC 12100</strain>
    </source>
</reference>
<dbReference type="Pfam" id="PF07715">
    <property type="entry name" value="Plug"/>
    <property type="match status" value="1"/>
</dbReference>
<evidence type="ECO:0000256" key="5">
    <source>
        <dbReference type="ARBA" id="ARBA00022729"/>
    </source>
</evidence>
<evidence type="ECO:0000259" key="11">
    <source>
        <dbReference type="Pfam" id="PF07715"/>
    </source>
</evidence>
<dbReference type="Gene3D" id="2.40.170.20">
    <property type="entry name" value="TonB-dependent receptor, beta-barrel domain"/>
    <property type="match status" value="1"/>
</dbReference>
<sequence>MRNFKNLLFVALLFVTATILGQTKITGTVVDDTNQPLPGASIVVKGTANGTSTDFDGKFTLTAKTKSGVVVVSFIGYKTREFAFSSSKSNFKSIKLEEDAGALDEIVVTATSFAIGRKTPVAVSTIKAADIEAKLGAQEFPEILKSTPGVYATKSGGGYGDGRINLRGFRSQNVAVMINGIPVNDMENGAVYWSNWAGLSDVTSAMQVQRGLGASKVAVPSIGGTINVISKSTDAEKGGIVRMSTGNNGYQKYGMTLSTGMMDNGFAVTASAAKVSGEGYVDGLQFSGVNYFLNVSKEINEKHKLSFNVIGTIQEHGQRYNRRTIAEYRATEQGGKRFNPDWGYRNGQVENTSFNFYHKPQISLNYDWIISEETFLTTSVYASFGTGGGRRTQGSKFISNDYRLGGADQPIDFDRIVDENISNGALGATDFFAASKNSHEWYGVLSTLKTKLSETLSLSVGIDARSYVGSHWYEVTDLLGGEYFYNDDSSDNTGGQALQVGDRFSKDYDGIVKRYGVFGQLEYSVDDLSVFFSTAISNTAYSKEDFMKYAANDPERKSDVANFLGYSTKGGANYNIDDQQNVFANVGYFSKAPFLTGNVFQSDRSTALNEDAINEKVFSAEVGYGFKSQVFSANLNIYTTSWLDKSLIRSLPGPGGENLTVNINGLDALHQGVEFDFLLRPMDKLAITGMASVGNWKWKNDAVGRTFAQDGTEIASSTVYAKGLKVSDAAQTTFALGAKYDLLEKTTISLDFNYAGDNYAYFDVNRRNDPTNTSNPWKLPSYSLFDLGLRHGFTIGDFDTTLTANMNNLFDVEYISDANDGDGSTYDTAQVYYGAGRTFSLGLKVKF</sequence>
<protein>
    <submittedName>
        <fullName evidence="12">TonB-dependent receptor</fullName>
    </submittedName>
</protein>
<dbReference type="Proteomes" id="UP000247345">
    <property type="component" value="Unassembled WGS sequence"/>
</dbReference>
<dbReference type="Gene3D" id="2.170.130.10">
    <property type="entry name" value="TonB-dependent receptor, plug domain"/>
    <property type="match status" value="1"/>
</dbReference>
<evidence type="ECO:0000256" key="2">
    <source>
        <dbReference type="ARBA" id="ARBA00022448"/>
    </source>
</evidence>
<dbReference type="InterPro" id="IPR010917">
    <property type="entry name" value="TonB_rcpt_CS"/>
</dbReference>
<evidence type="ECO:0000256" key="9">
    <source>
        <dbReference type="PROSITE-ProRule" id="PRU01360"/>
    </source>
</evidence>
<dbReference type="InterPro" id="IPR037066">
    <property type="entry name" value="Plug_dom_sf"/>
</dbReference>
<feature type="signal peptide" evidence="10">
    <location>
        <begin position="1"/>
        <end position="21"/>
    </location>
</feature>
<dbReference type="EMBL" id="MSCK01000002">
    <property type="protein sequence ID" value="PQJ68623.1"/>
    <property type="molecule type" value="Genomic_DNA"/>
</dbReference>